<comment type="subcellular location">
    <subcellularLocation>
        <location evidence="1 6">Cytoplasm</location>
        <location evidence="1 6">Cytosol</location>
    </subcellularLocation>
</comment>
<evidence type="ECO:0000313" key="8">
    <source>
        <dbReference type="EMBL" id="TCU89217.1"/>
    </source>
</evidence>
<evidence type="ECO:0000313" key="10">
    <source>
        <dbReference type="Proteomes" id="UP000295794"/>
    </source>
</evidence>
<dbReference type="InterPro" id="IPR003713">
    <property type="entry name" value="FliS"/>
</dbReference>
<dbReference type="Proteomes" id="UP000255108">
    <property type="component" value="Unassembled WGS sequence"/>
</dbReference>
<evidence type="ECO:0000313" key="9">
    <source>
        <dbReference type="Proteomes" id="UP000255108"/>
    </source>
</evidence>
<dbReference type="PIRSF" id="PIRSF039090">
    <property type="entry name" value="Flis"/>
    <property type="match status" value="1"/>
</dbReference>
<dbReference type="RefSeq" id="WP_115226884.1">
    <property type="nucleotide sequence ID" value="NZ_CAWOLO010000002.1"/>
</dbReference>
<evidence type="ECO:0000256" key="1">
    <source>
        <dbReference type="ARBA" id="ARBA00004514"/>
    </source>
</evidence>
<dbReference type="CDD" id="cd16098">
    <property type="entry name" value="FliS"/>
    <property type="match status" value="1"/>
</dbReference>
<dbReference type="GO" id="GO:0071973">
    <property type="term" value="P:bacterial-type flagellum-dependent cell motility"/>
    <property type="evidence" value="ECO:0007669"/>
    <property type="project" value="TreeGrafter"/>
</dbReference>
<dbReference type="OrthoDB" id="9792010at2"/>
<organism evidence="7 9">
    <name type="scientific">Iodobacter fluviatilis</name>
    <dbReference type="NCBI Taxonomy" id="537"/>
    <lineage>
        <taxon>Bacteria</taxon>
        <taxon>Pseudomonadati</taxon>
        <taxon>Pseudomonadota</taxon>
        <taxon>Betaproteobacteria</taxon>
        <taxon>Neisseriales</taxon>
        <taxon>Chitinibacteraceae</taxon>
        <taxon>Iodobacter</taxon>
    </lineage>
</organism>
<comment type="similarity">
    <text evidence="2 6">Belongs to the FliS family.</text>
</comment>
<keyword evidence="7" id="KW-0969">Cilium</keyword>
<dbReference type="InterPro" id="IPR036584">
    <property type="entry name" value="FliS_sf"/>
</dbReference>
<dbReference type="NCBIfam" id="TIGR00208">
    <property type="entry name" value="fliS"/>
    <property type="match status" value="1"/>
</dbReference>
<dbReference type="SUPFAM" id="SSF101116">
    <property type="entry name" value="Flagellar export chaperone FliS"/>
    <property type="match status" value="1"/>
</dbReference>
<keyword evidence="4 6" id="KW-1005">Bacterial flagellum biogenesis</keyword>
<dbReference type="EMBL" id="SMBT01000002">
    <property type="protein sequence ID" value="TCU89217.1"/>
    <property type="molecule type" value="Genomic_DNA"/>
</dbReference>
<sequence length="153" mass="16669">MSAVKKALSAYGQTSLDTVVESASPHQLIVLLYEGAIKAIQLGKIYMQQGLIAQKGAAISKAIAIIEDGLRLALDKENGGELAENLDALYDYISFELLQANINNTPERLDEMLGLLDQLKDAWLSIGFSKVESAVSAPERDEQDRSLLSYGRI</sequence>
<evidence type="ECO:0000256" key="3">
    <source>
        <dbReference type="ARBA" id="ARBA00022490"/>
    </source>
</evidence>
<dbReference type="GO" id="GO:0044780">
    <property type="term" value="P:bacterial-type flagellum assembly"/>
    <property type="evidence" value="ECO:0007669"/>
    <property type="project" value="InterPro"/>
</dbReference>
<protein>
    <recommendedName>
        <fullName evidence="6">Flagellar secretion chaperone FliS</fullName>
    </recommendedName>
</protein>
<keyword evidence="5" id="KW-0143">Chaperone</keyword>
<dbReference type="Gene3D" id="1.20.120.340">
    <property type="entry name" value="Flagellar protein FliS"/>
    <property type="match status" value="1"/>
</dbReference>
<reference evidence="7 9" key="1">
    <citation type="submission" date="2018-06" db="EMBL/GenBank/DDBJ databases">
        <authorList>
            <consortium name="Pathogen Informatics"/>
            <person name="Doyle S."/>
        </authorList>
    </citation>
    <scope>NUCLEOTIDE SEQUENCE [LARGE SCALE GENOMIC DNA]</scope>
    <source>
        <strain evidence="7 9">NCTC11159</strain>
    </source>
</reference>
<keyword evidence="3 6" id="KW-0963">Cytoplasm</keyword>
<evidence type="ECO:0000256" key="5">
    <source>
        <dbReference type="ARBA" id="ARBA00023186"/>
    </source>
</evidence>
<gene>
    <name evidence="7" type="primary">fliS_1</name>
    <name evidence="8" type="ORF">EV682_102129</name>
    <name evidence="7" type="ORF">NCTC11159_01653</name>
</gene>
<keyword evidence="7" id="KW-0282">Flagellum</keyword>
<dbReference type="Proteomes" id="UP000295794">
    <property type="component" value="Unassembled WGS sequence"/>
</dbReference>
<keyword evidence="10" id="KW-1185">Reference proteome</keyword>
<dbReference type="PANTHER" id="PTHR34773:SF1">
    <property type="entry name" value="FLAGELLAR SECRETION CHAPERONE FLIS"/>
    <property type="match status" value="1"/>
</dbReference>
<accession>A0A377Q5P5</accession>
<keyword evidence="7" id="KW-0966">Cell projection</keyword>
<evidence type="ECO:0000256" key="4">
    <source>
        <dbReference type="ARBA" id="ARBA00022795"/>
    </source>
</evidence>
<dbReference type="Pfam" id="PF02561">
    <property type="entry name" value="FliS"/>
    <property type="match status" value="1"/>
</dbReference>
<name>A0A377Q5P5_9NEIS</name>
<dbReference type="AlphaFoldDB" id="A0A377Q5P5"/>
<evidence type="ECO:0000313" key="7">
    <source>
        <dbReference type="EMBL" id="STQ90586.1"/>
    </source>
</evidence>
<dbReference type="GO" id="GO:0005829">
    <property type="term" value="C:cytosol"/>
    <property type="evidence" value="ECO:0007669"/>
    <property type="project" value="UniProtKB-SubCell"/>
</dbReference>
<evidence type="ECO:0000256" key="2">
    <source>
        <dbReference type="ARBA" id="ARBA00008787"/>
    </source>
</evidence>
<evidence type="ECO:0000256" key="6">
    <source>
        <dbReference type="PIRNR" id="PIRNR039090"/>
    </source>
</evidence>
<dbReference type="EMBL" id="UGHR01000001">
    <property type="protein sequence ID" value="STQ90586.1"/>
    <property type="molecule type" value="Genomic_DNA"/>
</dbReference>
<dbReference type="PANTHER" id="PTHR34773">
    <property type="entry name" value="FLAGELLAR SECRETION CHAPERONE FLIS"/>
    <property type="match status" value="1"/>
</dbReference>
<reference evidence="8 10" key="2">
    <citation type="submission" date="2019-03" db="EMBL/GenBank/DDBJ databases">
        <title>Genomic Encyclopedia of Type Strains, Phase IV (KMG-IV): sequencing the most valuable type-strain genomes for metagenomic binning, comparative biology and taxonomic classification.</title>
        <authorList>
            <person name="Goeker M."/>
        </authorList>
    </citation>
    <scope>NUCLEOTIDE SEQUENCE [LARGE SCALE GENOMIC DNA]</scope>
    <source>
        <strain evidence="8 10">DSM 3764</strain>
    </source>
</reference>
<proteinExistence type="inferred from homology"/>